<name>A0A151B3V9_9CLOT</name>
<dbReference type="InterPro" id="IPR004299">
    <property type="entry name" value="MBOAT_fam"/>
</dbReference>
<keyword evidence="4 8" id="KW-0812">Transmembrane</keyword>
<dbReference type="InterPro" id="IPR024194">
    <property type="entry name" value="Ac/AlaTfrase_AlgI/DltB"/>
</dbReference>
<keyword evidence="7 9" id="KW-0808">Transferase</keyword>
<sequence length="489" mass="57342">MLFNSLSFLIFLAIIFLVYYITPQKLRWIILLISSFYFYMCWRVESVLILIFYIFINYVVAVKINESTEVKENKLKNKLYIGISVISSIGMLLFFKYFNFFNSALRELFEHFNLFYGVKNINIIAPLGISFYTFKTLSYVIDVYRGIQKPEKNIAYFALYVSFFPQILAGPIDRASNLLPQLHEKHSFDYDLVTEGFRRILWGAFKKIVIADRLALIVNQVYNHSHNYSGLPLIIATYSYALQLYCDFSGYSDMAIGTARVFGIKSIENFNYPYISQTISEFWRRWHMSLSNWFNDYVYMPIVFSKKELGKIAVVIAAIVTFSLSGLWHGAAWTYVIWGTMHGIGVSFDALTKKQHKKLKKKCNKHIFKYVSIFITFNFVCFSFIFFRANSIQDAVYIVKNLFNFGNKSSILAYSTNLIKSGFTRIDMINAVISIIVLQIVELLERREKKVDILKRKPLVLRWASYYILILWIIFFGVFGAREFIYFQF</sequence>
<gene>
    <name evidence="9" type="primary">patA_3</name>
    <name evidence="9" type="ORF">CLTEP_15940</name>
</gene>
<keyword evidence="3 7" id="KW-1003">Cell membrane</keyword>
<evidence type="ECO:0000313" key="10">
    <source>
        <dbReference type="Proteomes" id="UP000075531"/>
    </source>
</evidence>
<dbReference type="PANTHER" id="PTHR13285">
    <property type="entry name" value="ACYLTRANSFERASE"/>
    <property type="match status" value="1"/>
</dbReference>
<dbReference type="AlphaFoldDB" id="A0A151B3V9"/>
<keyword evidence="10" id="KW-1185">Reference proteome</keyword>
<evidence type="ECO:0000256" key="2">
    <source>
        <dbReference type="ARBA" id="ARBA00010323"/>
    </source>
</evidence>
<proteinExistence type="inferred from homology"/>
<feature type="transmembrane region" description="Helical" evidence="8">
    <location>
        <begin position="29"/>
        <end position="59"/>
    </location>
</feature>
<evidence type="ECO:0000256" key="6">
    <source>
        <dbReference type="ARBA" id="ARBA00023136"/>
    </source>
</evidence>
<dbReference type="EMBL" id="LTBA01000016">
    <property type="protein sequence ID" value="KYH34442.1"/>
    <property type="molecule type" value="Genomic_DNA"/>
</dbReference>
<comment type="caution">
    <text evidence="9">The sequence shown here is derived from an EMBL/GenBank/DDBJ whole genome shotgun (WGS) entry which is preliminary data.</text>
</comment>
<dbReference type="PIRSF" id="PIRSF016636">
    <property type="entry name" value="AlgI_DltB"/>
    <property type="match status" value="1"/>
</dbReference>
<accession>A0A151B3V9</accession>
<dbReference type="Proteomes" id="UP000075531">
    <property type="component" value="Unassembled WGS sequence"/>
</dbReference>
<dbReference type="Pfam" id="PF03062">
    <property type="entry name" value="MBOAT"/>
    <property type="match status" value="1"/>
</dbReference>
<feature type="transmembrane region" description="Helical" evidence="8">
    <location>
        <begin position="113"/>
        <end position="134"/>
    </location>
</feature>
<dbReference type="InterPro" id="IPR028362">
    <property type="entry name" value="AlgI"/>
</dbReference>
<dbReference type="STRING" id="1121338.CLTEP_15940"/>
<feature type="transmembrane region" description="Helical" evidence="8">
    <location>
        <begin position="309"/>
        <end position="327"/>
    </location>
</feature>
<protein>
    <submittedName>
        <fullName evidence="9">Peptidoglycan O-acetyltransferase</fullName>
        <ecNumber evidence="9">2.3.1.-</ecNumber>
    </submittedName>
</protein>
<dbReference type="PIRSF" id="PIRSF500217">
    <property type="entry name" value="AlgI"/>
    <property type="match status" value="1"/>
</dbReference>
<keyword evidence="5 8" id="KW-1133">Transmembrane helix</keyword>
<feature type="transmembrane region" description="Helical" evidence="8">
    <location>
        <begin position="333"/>
        <end position="351"/>
    </location>
</feature>
<keyword evidence="6 7" id="KW-0472">Membrane</keyword>
<organism evidence="9 10">
    <name type="scientific">Clostridium tepidiprofundi DSM 19306</name>
    <dbReference type="NCBI Taxonomy" id="1121338"/>
    <lineage>
        <taxon>Bacteria</taxon>
        <taxon>Bacillati</taxon>
        <taxon>Bacillota</taxon>
        <taxon>Clostridia</taxon>
        <taxon>Eubacteriales</taxon>
        <taxon>Clostridiaceae</taxon>
        <taxon>Clostridium</taxon>
    </lineage>
</organism>
<dbReference type="PATRIC" id="fig|1121338.3.peg.1638"/>
<keyword evidence="7 9" id="KW-0012">Acyltransferase</keyword>
<feature type="transmembrane region" description="Helical" evidence="8">
    <location>
        <begin position="79"/>
        <end position="101"/>
    </location>
</feature>
<feature type="transmembrane region" description="Helical" evidence="8">
    <location>
        <begin position="367"/>
        <end position="387"/>
    </location>
</feature>
<dbReference type="RefSeq" id="WP_066825076.1">
    <property type="nucleotide sequence ID" value="NZ_LTBA01000016.1"/>
</dbReference>
<evidence type="ECO:0000256" key="8">
    <source>
        <dbReference type="SAM" id="Phobius"/>
    </source>
</evidence>
<comment type="similarity">
    <text evidence="2 7">Belongs to the membrane-bound acyltransferase family.</text>
</comment>
<comment type="subcellular location">
    <subcellularLocation>
        <location evidence="1">Cell membrane</location>
        <topology evidence="1">Multi-pass membrane protein</topology>
    </subcellularLocation>
</comment>
<dbReference type="EC" id="2.3.1.-" evidence="9"/>
<dbReference type="GO" id="GO:0042121">
    <property type="term" value="P:alginic acid biosynthetic process"/>
    <property type="evidence" value="ECO:0007669"/>
    <property type="project" value="InterPro"/>
</dbReference>
<evidence type="ECO:0000256" key="1">
    <source>
        <dbReference type="ARBA" id="ARBA00004651"/>
    </source>
</evidence>
<feature type="transmembrane region" description="Helical" evidence="8">
    <location>
        <begin position="466"/>
        <end position="487"/>
    </location>
</feature>
<evidence type="ECO:0000256" key="4">
    <source>
        <dbReference type="ARBA" id="ARBA00022692"/>
    </source>
</evidence>
<dbReference type="InterPro" id="IPR051085">
    <property type="entry name" value="MB_O-acyltransferase"/>
</dbReference>
<dbReference type="GO" id="GO:0016746">
    <property type="term" value="F:acyltransferase activity"/>
    <property type="evidence" value="ECO:0007669"/>
    <property type="project" value="UniProtKB-KW"/>
</dbReference>
<feature type="transmembrane region" description="Helical" evidence="8">
    <location>
        <begin position="6"/>
        <end position="22"/>
    </location>
</feature>
<dbReference type="PANTHER" id="PTHR13285:SF18">
    <property type="entry name" value="PROTEIN-CYSTEINE N-PALMITOYLTRANSFERASE RASP"/>
    <property type="match status" value="1"/>
</dbReference>
<evidence type="ECO:0000256" key="3">
    <source>
        <dbReference type="ARBA" id="ARBA00022475"/>
    </source>
</evidence>
<evidence type="ECO:0000256" key="7">
    <source>
        <dbReference type="PIRNR" id="PIRNR016636"/>
    </source>
</evidence>
<dbReference type="GO" id="GO:0005886">
    <property type="term" value="C:plasma membrane"/>
    <property type="evidence" value="ECO:0007669"/>
    <property type="project" value="UniProtKB-SubCell"/>
</dbReference>
<reference evidence="9 10" key="1">
    <citation type="submission" date="2016-02" db="EMBL/GenBank/DDBJ databases">
        <title>Genome sequence of Clostridium tepidiprofundi DSM 19306.</title>
        <authorList>
            <person name="Poehlein A."/>
            <person name="Daniel R."/>
        </authorList>
    </citation>
    <scope>NUCLEOTIDE SEQUENCE [LARGE SCALE GENOMIC DNA]</scope>
    <source>
        <strain evidence="9 10">DSM 19306</strain>
    </source>
</reference>
<evidence type="ECO:0000256" key="5">
    <source>
        <dbReference type="ARBA" id="ARBA00022989"/>
    </source>
</evidence>
<feature type="transmembrane region" description="Helical" evidence="8">
    <location>
        <begin position="428"/>
        <end position="445"/>
    </location>
</feature>
<evidence type="ECO:0000313" key="9">
    <source>
        <dbReference type="EMBL" id="KYH34442.1"/>
    </source>
</evidence>